<evidence type="ECO:0000313" key="1">
    <source>
        <dbReference type="EMBL" id="QJA92219.1"/>
    </source>
</evidence>
<sequence>MEHTIRSKDGTLIDVPKYSPKKAMRAFCSECLGWVGNAKTDCTSPNCPIYPFRGRYQHVTEEQREQMRQRALGNDALIAGRKAFLQTDDTAKPFA</sequence>
<name>A0A6M3LD22_9ZZZZ</name>
<organism evidence="1">
    <name type="scientific">viral metagenome</name>
    <dbReference type="NCBI Taxonomy" id="1070528"/>
    <lineage>
        <taxon>unclassified sequences</taxon>
        <taxon>metagenomes</taxon>
        <taxon>organismal metagenomes</taxon>
    </lineage>
</organism>
<proteinExistence type="predicted"/>
<accession>A0A6M3LD22</accession>
<protein>
    <submittedName>
        <fullName evidence="1">Uncharacterized protein</fullName>
    </submittedName>
</protein>
<gene>
    <name evidence="1" type="ORF">MM415B04792_0007</name>
</gene>
<reference evidence="1" key="1">
    <citation type="submission" date="2020-03" db="EMBL/GenBank/DDBJ databases">
        <title>The deep terrestrial virosphere.</title>
        <authorList>
            <person name="Holmfeldt K."/>
            <person name="Nilsson E."/>
            <person name="Simone D."/>
            <person name="Lopez-Fernandez M."/>
            <person name="Wu X."/>
            <person name="de Brujin I."/>
            <person name="Lundin D."/>
            <person name="Andersson A."/>
            <person name="Bertilsson S."/>
            <person name="Dopson M."/>
        </authorList>
    </citation>
    <scope>NUCLEOTIDE SEQUENCE</scope>
    <source>
        <strain evidence="1">MM415B04792</strain>
    </source>
</reference>
<dbReference type="EMBL" id="MT143048">
    <property type="protein sequence ID" value="QJA92219.1"/>
    <property type="molecule type" value="Genomic_DNA"/>
</dbReference>
<dbReference type="AlphaFoldDB" id="A0A6M3LD22"/>